<dbReference type="SUPFAM" id="SSF48239">
    <property type="entry name" value="Terpenoid cyclases/Protein prenyltransferases"/>
    <property type="match status" value="1"/>
</dbReference>
<dbReference type="PANTHER" id="PTHR40094">
    <property type="entry name" value="ALPHA-2-MACROGLOBULIN HOMOLOG"/>
    <property type="match status" value="1"/>
</dbReference>
<dbReference type="Pfam" id="PF17973">
    <property type="entry name" value="bMG10"/>
    <property type="match status" value="1"/>
</dbReference>
<reference evidence="4" key="1">
    <citation type="submission" date="2020-01" db="EMBL/GenBank/DDBJ databases">
        <authorList>
            <person name="Meier V. D."/>
            <person name="Meier V D."/>
        </authorList>
    </citation>
    <scope>NUCLEOTIDE SEQUENCE</scope>
    <source>
        <strain evidence="4">HLG_WM_MAG_10</strain>
    </source>
</reference>
<dbReference type="Pfam" id="PF00207">
    <property type="entry name" value="A2M"/>
    <property type="match status" value="1"/>
</dbReference>
<feature type="domain" description="Alpha-2-macroglobulin" evidence="3">
    <location>
        <begin position="1283"/>
        <end position="1373"/>
    </location>
</feature>
<evidence type="ECO:0000256" key="2">
    <source>
        <dbReference type="SAM" id="MobiDB-lite"/>
    </source>
</evidence>
<dbReference type="InterPro" id="IPR002890">
    <property type="entry name" value="MG2"/>
</dbReference>
<organism evidence="4">
    <name type="scientific">uncultured Aureispira sp</name>
    <dbReference type="NCBI Taxonomy" id="1331704"/>
    <lineage>
        <taxon>Bacteria</taxon>
        <taxon>Pseudomonadati</taxon>
        <taxon>Bacteroidota</taxon>
        <taxon>Saprospiria</taxon>
        <taxon>Saprospirales</taxon>
        <taxon>Saprospiraceae</taxon>
        <taxon>Aureispira</taxon>
        <taxon>environmental samples</taxon>
    </lineage>
</organism>
<feature type="region of interest" description="Disordered" evidence="2">
    <location>
        <begin position="1209"/>
        <end position="1230"/>
    </location>
</feature>
<sequence>MQKIFNWILINILLIFGQNAVFGQTKANNYTKEWTAINKLEYDGLTKSALEASQKLYTKIKADSKNPTQIGQTIKALLFINKYQGRLEEDGLVKSIYRFQEEAKNAKAPIKPILQSMVAEMYDRYLAQHLYKFKDRTATQEFEQEDIRTWDVERITKKAYELYQASLQFEETKKIDIDAFTAITRKGSNVTGLRPTLYDFLLHRALDFSISDRYYLTKPAYKFYLDSEADFADAADFAQRNLVAKDSLSAKFQTLLLFQKGLQFHSNSPKALIDLDLKRLDFVRTHSILSDKDLFYLERLNALYETYKDQAVSTEITHKIALYYYTQGQKYQPSPTDQYRWDIKKAYEICQKAVKAFPGSYGSSHCQALMTSIQSKSIALNVEKVNSIDQPILGLITYKNISKLYFKAIPVTKTQYNTFNSKYGKDKAKFLSNLSRAYKWSNELKNEGDYQQHRVEFNIPKLKNGRYIIAASANENFSYSANAVAYSLFHVSNSSFSSRTVDGKQEFYVTDRQSGAPLSEVKAEFYVSTYNSLLRRYETVKTGTAQSDKNGYIQSPNYNEKGSHYNNSFSIKLTNKDDVLFLDDSYYNYTANEPYEQAFTTFFLDRAIYRPGQTVHFKGLVLKRMTDGKNPKIIPNQARTVTFYDANYQKIATINATTNEYGTFNGSFTAPAGGLTGQMQIKDEQNNSTKYVRVEEYKRPKFEVLALPVKESFKINDSVQVQGHAKAYAGNNIDGAKVSYRVVRKANFPYWNWRWGWYIPFNQEVQEIAFGETTTDEKGEYKIKFKALADRSIPEKNNPEFNYTVYATVTDITGETHTVQSVVRVGYIALDISLSIPENVDREAIQPFAINSKNLNAQFEAAKGSILIEQLKTPSTAYNNRFWAKPDYHTILTADKFKEKFPAYSYKNEQDQREWAVVKESLKTSFDTKKSKELTLKNIKKWPQGAYKVTLKTTDKYGKAIELVQFFTLYSSKEKKTPLNNALFLAKASFTKEPGEKVRIDFGAYSKAAYVLYEVEHDNKIIKKEWIQPKGRTSVSIAIEEKHRGNLHFHLSSTQNNRLYTSGGTIYVPWSNKDLNIEYATFRDKLYPGQKEEWKIKISGNKGDKVAAEFLAGMYDASLDAFATNAWDLNIHPYSYRRSLTLQGTQSFYFVNSSLLSSNWNTYTYPQSRTYKTFDWNGFSFYEADYGGGLRRSSDQLVYAEAVPSRSMNKRSRVAQKGGAAPAPSPTISSNATYSLKAEIEAETDFDESVSVDAPEDTPTATTGEAMEEDFGAVQVRTNLNETVFFYPDLMTDKDGNIIIKFTMNEALTKWKFMLFGHTKDLAAVSETKDVLTQKDLMVMPNAPRFFRENDEIYFTAKVSNLTEEVMKGTAKLQLFDAISMEPIDVAFGNSNSTRPFEAKAGQSAPLVWKLNIPDGWSTAITHRVVAKSGNFSDGEEAAIPVLTNRMLVTETQPLPIRGNQTKDFTFKRMAEVRQSTTMKHHKLTLEFTQNPAWYAIQSLPYLMEYPYECTEQIFSRYYANSLASDVANSHPKVKRVFDQWKNIDTDALKSNLSKNQALKYALLEETPWVLAAQSEEAQKKNIGVLFDLNRMGNELAKARDKMADRQLANGGFSWMPGGRDSWYITQYIVEGMGHLDKLGVKDIKNDPKMVNMITRAVNYIDVELALHYKELLKWAKRSANEKEYLEKDHLDQMVIHYFYARTFFSEQKITNKTTLEAIKYYEGQALTYWRTKSMYMQGLLALGFHRKGTDLETPKKIVAAAKENALNSPEMGMYWKYPSGYFWYQLPIETQALMIEVFDVVAKDAKAVEDLKVWLLKAKQTTHWKTTKATAAACYALLMSGDNWLMDDKEIEITMGGKKLDQSQIKKEAGTGYFKTTWAAKEITNDMANITVKNPNNVVAWGALYWQYFENLDKITHFKETPLKLNKKLFKQINTDRGPVLKPIEKETLVPGDLIKVRIELIVDRDMEYVHMKDMRAAGLEPTNVLSQYKYQGGLGYYESTKDASTNFFFGYLSKGTYVFEYPLRVNHKGDFSNGITTIQCMYAPEFTAHSEGVRITVK</sequence>
<comment type="similarity">
    <text evidence="1">Belongs to the protease inhibitor I39 (alpha-2-macroglobulin) family. Bacterial alpha-2-macroglobulin subfamily.</text>
</comment>
<dbReference type="Pfam" id="PF01835">
    <property type="entry name" value="MG2"/>
    <property type="match status" value="1"/>
</dbReference>
<name>A0A6S6SMA8_9BACT</name>
<dbReference type="GO" id="GO:0004866">
    <property type="term" value="F:endopeptidase inhibitor activity"/>
    <property type="evidence" value="ECO:0007669"/>
    <property type="project" value="InterPro"/>
</dbReference>
<evidence type="ECO:0000259" key="3">
    <source>
        <dbReference type="SMART" id="SM01360"/>
    </source>
</evidence>
<protein>
    <recommendedName>
        <fullName evidence="3">Alpha-2-macroglobulin domain-containing protein</fullName>
    </recommendedName>
</protein>
<gene>
    <name evidence="4" type="ORF">HELGO_WM34871</name>
</gene>
<dbReference type="SMART" id="SM01360">
    <property type="entry name" value="A2M"/>
    <property type="match status" value="1"/>
</dbReference>
<dbReference type="InterPro" id="IPR051802">
    <property type="entry name" value="YfhM-like"/>
</dbReference>
<dbReference type="EMBL" id="CACVAQ010000131">
    <property type="protein sequence ID" value="CAA6807319.1"/>
    <property type="molecule type" value="Genomic_DNA"/>
</dbReference>
<accession>A0A6S6SMA8</accession>
<dbReference type="PANTHER" id="PTHR40094:SF1">
    <property type="entry name" value="UBIQUITIN DOMAIN-CONTAINING PROTEIN"/>
    <property type="match status" value="1"/>
</dbReference>
<dbReference type="InterPro" id="IPR001599">
    <property type="entry name" value="Macroglobln_a2"/>
</dbReference>
<proteinExistence type="inferred from homology"/>
<evidence type="ECO:0000313" key="4">
    <source>
        <dbReference type="EMBL" id="CAA6807319.1"/>
    </source>
</evidence>
<dbReference type="InterPro" id="IPR041246">
    <property type="entry name" value="Bact_MG10"/>
</dbReference>
<dbReference type="Gene3D" id="1.50.10.20">
    <property type="match status" value="1"/>
</dbReference>
<dbReference type="Gene3D" id="2.60.40.1930">
    <property type="match status" value="1"/>
</dbReference>
<dbReference type="InterPro" id="IPR008930">
    <property type="entry name" value="Terpenoid_cyclase/PrenylTrfase"/>
</dbReference>
<evidence type="ECO:0000256" key="1">
    <source>
        <dbReference type="ARBA" id="ARBA00010556"/>
    </source>
</evidence>